<dbReference type="Proteomes" id="UP000251670">
    <property type="component" value="Unassembled WGS sequence"/>
</dbReference>
<evidence type="ECO:0000256" key="3">
    <source>
        <dbReference type="ARBA" id="ARBA00023163"/>
    </source>
</evidence>
<sequence length="316" mass="37258">MKQSEIRELKNEQDFKDFYLNDAPASFCEECSNITYTHGSGFLEIAKLEELKKGQKPIEGKQTRRKFYSVILLTEGEIEENIGHNLYHFLPGTLYFIGENQLHAVERWSNDVKGIFCMFDADYFLLCIKHQIKLNQFPFFQVNQEPFIKLSERETQMMEHLFWKLNSEKCQKTTFNDDLLTRMFLNVILLEAERIYNKQTSPDAFSLSRKDQLAAQFQLLINQHFMDKKQVSDYAELLHVHPNHLNDVIKEVSGFPASHFIQKQLIQEAKSRLIQTTDTVSMIAMELNFTDDSYFGRFFKKQTGITPLQYRKNHKH</sequence>
<keyword evidence="7" id="KW-1185">Reference proteome</keyword>
<organism evidence="6 8">
    <name type="scientific">Chryseobacterium jejuense</name>
    <dbReference type="NCBI Taxonomy" id="445960"/>
    <lineage>
        <taxon>Bacteria</taxon>
        <taxon>Pseudomonadati</taxon>
        <taxon>Bacteroidota</taxon>
        <taxon>Flavobacteriia</taxon>
        <taxon>Flavobacteriales</taxon>
        <taxon>Weeksellaceae</taxon>
        <taxon>Chryseobacterium group</taxon>
        <taxon>Chryseobacterium</taxon>
    </lineage>
</organism>
<feature type="domain" description="HTH araC/xylS-type" evidence="4">
    <location>
        <begin position="215"/>
        <end position="313"/>
    </location>
</feature>
<keyword evidence="6" id="KW-0808">Transferase</keyword>
<evidence type="ECO:0000259" key="4">
    <source>
        <dbReference type="PROSITE" id="PS01124"/>
    </source>
</evidence>
<dbReference type="GO" id="GO:0043565">
    <property type="term" value="F:sequence-specific DNA binding"/>
    <property type="evidence" value="ECO:0007669"/>
    <property type="project" value="InterPro"/>
</dbReference>
<keyword evidence="6" id="KW-0489">Methyltransferase</keyword>
<evidence type="ECO:0000256" key="2">
    <source>
        <dbReference type="ARBA" id="ARBA00023125"/>
    </source>
</evidence>
<gene>
    <name evidence="6" type="primary">adaA_6</name>
    <name evidence="6" type="ORF">NCTC13492_02556</name>
    <name evidence="5" type="ORF">SAMN05421542_0782</name>
</gene>
<evidence type="ECO:0000313" key="7">
    <source>
        <dbReference type="Proteomes" id="UP000199426"/>
    </source>
</evidence>
<dbReference type="STRING" id="445960.SAMN05421542_0782"/>
<dbReference type="InterPro" id="IPR020449">
    <property type="entry name" value="Tscrpt_reg_AraC-type_HTH"/>
</dbReference>
<dbReference type="EMBL" id="UAWB01000005">
    <property type="protein sequence ID" value="SQB44713.1"/>
    <property type="molecule type" value="Genomic_DNA"/>
</dbReference>
<dbReference type="GO" id="GO:0003700">
    <property type="term" value="F:DNA-binding transcription factor activity"/>
    <property type="evidence" value="ECO:0007669"/>
    <property type="project" value="InterPro"/>
</dbReference>
<dbReference type="RefSeq" id="WP_089733733.1">
    <property type="nucleotide sequence ID" value="NZ_FNEG01000001.1"/>
</dbReference>
<dbReference type="SMART" id="SM00342">
    <property type="entry name" value="HTH_ARAC"/>
    <property type="match status" value="1"/>
</dbReference>
<dbReference type="PANTHER" id="PTHR43280">
    <property type="entry name" value="ARAC-FAMILY TRANSCRIPTIONAL REGULATOR"/>
    <property type="match status" value="1"/>
</dbReference>
<reference evidence="5 7" key="1">
    <citation type="submission" date="2016-10" db="EMBL/GenBank/DDBJ databases">
        <authorList>
            <person name="Varghese N."/>
            <person name="Submissions S."/>
        </authorList>
    </citation>
    <scope>NUCLEOTIDE SEQUENCE [LARGE SCALE GENOMIC DNA]</scope>
    <source>
        <strain evidence="5 7">DSM 19299</strain>
    </source>
</reference>
<proteinExistence type="predicted"/>
<dbReference type="EC" id="2.1.1.-" evidence="6"/>
<keyword evidence="2" id="KW-0238">DNA-binding</keyword>
<reference evidence="6 8" key="2">
    <citation type="submission" date="2018-06" db="EMBL/GenBank/DDBJ databases">
        <authorList>
            <consortium name="Pathogen Informatics"/>
            <person name="Doyle S."/>
        </authorList>
    </citation>
    <scope>NUCLEOTIDE SEQUENCE [LARGE SCALE GENOMIC DNA]</scope>
    <source>
        <strain evidence="6 8">NCTC13492</strain>
    </source>
</reference>
<name>A0A2X2X3J4_CHRJE</name>
<dbReference type="Gene3D" id="1.10.10.60">
    <property type="entry name" value="Homeodomain-like"/>
    <property type="match status" value="1"/>
</dbReference>
<keyword evidence="1" id="KW-0805">Transcription regulation</keyword>
<dbReference type="Pfam" id="PF12833">
    <property type="entry name" value="HTH_18"/>
    <property type="match status" value="1"/>
</dbReference>
<keyword evidence="3" id="KW-0804">Transcription</keyword>
<dbReference type="GO" id="GO:0032259">
    <property type="term" value="P:methylation"/>
    <property type="evidence" value="ECO:0007669"/>
    <property type="project" value="UniProtKB-KW"/>
</dbReference>
<dbReference type="PANTHER" id="PTHR43280:SF32">
    <property type="entry name" value="TRANSCRIPTIONAL REGULATORY PROTEIN"/>
    <property type="match status" value="1"/>
</dbReference>
<evidence type="ECO:0000313" key="5">
    <source>
        <dbReference type="EMBL" id="SDI30644.1"/>
    </source>
</evidence>
<dbReference type="OrthoDB" id="9793451at2"/>
<dbReference type="PROSITE" id="PS01124">
    <property type="entry name" value="HTH_ARAC_FAMILY_2"/>
    <property type="match status" value="1"/>
</dbReference>
<dbReference type="PRINTS" id="PR00032">
    <property type="entry name" value="HTHARAC"/>
</dbReference>
<dbReference type="EMBL" id="FNEG01000001">
    <property type="protein sequence ID" value="SDI30644.1"/>
    <property type="molecule type" value="Genomic_DNA"/>
</dbReference>
<evidence type="ECO:0000313" key="8">
    <source>
        <dbReference type="Proteomes" id="UP000251670"/>
    </source>
</evidence>
<protein>
    <submittedName>
        <fullName evidence="6">Methylphosphotriester-DNA--protein-cysteine S-methyltransferase</fullName>
        <ecNumber evidence="6">2.1.1.-</ecNumber>
    </submittedName>
    <submittedName>
        <fullName evidence="5">Transcriptional regulator, AraC family</fullName>
    </submittedName>
</protein>
<evidence type="ECO:0000313" key="6">
    <source>
        <dbReference type="EMBL" id="SQB44713.1"/>
    </source>
</evidence>
<dbReference type="Proteomes" id="UP000199426">
    <property type="component" value="Unassembled WGS sequence"/>
</dbReference>
<dbReference type="AlphaFoldDB" id="A0A2X2X3J4"/>
<dbReference type="GO" id="GO:0008168">
    <property type="term" value="F:methyltransferase activity"/>
    <property type="evidence" value="ECO:0007669"/>
    <property type="project" value="UniProtKB-KW"/>
</dbReference>
<accession>A0A2X2X3J4</accession>
<dbReference type="InterPro" id="IPR009057">
    <property type="entry name" value="Homeodomain-like_sf"/>
</dbReference>
<dbReference type="SUPFAM" id="SSF46689">
    <property type="entry name" value="Homeodomain-like"/>
    <property type="match status" value="1"/>
</dbReference>
<dbReference type="InterPro" id="IPR018060">
    <property type="entry name" value="HTH_AraC"/>
</dbReference>
<evidence type="ECO:0000256" key="1">
    <source>
        <dbReference type="ARBA" id="ARBA00023015"/>
    </source>
</evidence>